<keyword evidence="14 16" id="KW-0378">Hydrolase</keyword>
<dbReference type="InterPro" id="IPR050765">
    <property type="entry name" value="Riboflavin_Biosynth_HTPR"/>
</dbReference>
<dbReference type="RefSeq" id="WP_345716744.1">
    <property type="nucleotide sequence ID" value="NZ_BAABFP010000005.1"/>
</dbReference>
<proteinExistence type="inferred from homology"/>
<comment type="catalytic activity">
    <reaction evidence="13 14">
        <text>2,5-diamino-6-hydroxy-4-(5-phosphoribosylamino)-pyrimidine + H2O + H(+) = 5-amino-6-(5-phospho-D-ribosylamino)uracil + NH4(+)</text>
        <dbReference type="Rhea" id="RHEA:21868"/>
        <dbReference type="ChEBI" id="CHEBI:15377"/>
        <dbReference type="ChEBI" id="CHEBI:15378"/>
        <dbReference type="ChEBI" id="CHEBI:28938"/>
        <dbReference type="ChEBI" id="CHEBI:58453"/>
        <dbReference type="ChEBI" id="CHEBI:58614"/>
        <dbReference type="EC" id="3.5.4.26"/>
    </reaction>
</comment>
<evidence type="ECO:0000256" key="3">
    <source>
        <dbReference type="ARBA" id="ARBA00004910"/>
    </source>
</evidence>
<dbReference type="PANTHER" id="PTHR38011:SF7">
    <property type="entry name" value="2,5-DIAMINO-6-RIBOSYLAMINO-4(3H)-PYRIMIDINONE 5'-PHOSPHATE REDUCTASE"/>
    <property type="match status" value="1"/>
</dbReference>
<dbReference type="EMBL" id="JBHSRD010000002">
    <property type="protein sequence ID" value="MFC6005871.1"/>
    <property type="molecule type" value="Genomic_DNA"/>
</dbReference>
<comment type="cofactor">
    <cofactor evidence="14">
        <name>Zn(2+)</name>
        <dbReference type="ChEBI" id="CHEBI:29105"/>
    </cofactor>
    <text evidence="14">Binds 1 zinc ion.</text>
</comment>
<dbReference type="InterPro" id="IPR002734">
    <property type="entry name" value="RibDG_C"/>
</dbReference>
<evidence type="ECO:0000256" key="7">
    <source>
        <dbReference type="ARBA" id="ARBA00022723"/>
    </source>
</evidence>
<evidence type="ECO:0000256" key="9">
    <source>
        <dbReference type="ARBA" id="ARBA00022857"/>
    </source>
</evidence>
<keyword evidence="10 14" id="KW-0560">Oxidoreductase</keyword>
<organism evidence="16 17">
    <name type="scientific">Angustibacter luteus</name>
    <dbReference type="NCBI Taxonomy" id="658456"/>
    <lineage>
        <taxon>Bacteria</taxon>
        <taxon>Bacillati</taxon>
        <taxon>Actinomycetota</taxon>
        <taxon>Actinomycetes</taxon>
        <taxon>Kineosporiales</taxon>
        <taxon>Kineosporiaceae</taxon>
    </lineage>
</organism>
<dbReference type="InterPro" id="IPR004794">
    <property type="entry name" value="Eubact_RibD"/>
</dbReference>
<comment type="catalytic activity">
    <reaction evidence="12 14">
        <text>5-amino-6-(5-phospho-D-ribitylamino)uracil + NADP(+) = 5-amino-6-(5-phospho-D-ribosylamino)uracil + NADPH + H(+)</text>
        <dbReference type="Rhea" id="RHEA:17845"/>
        <dbReference type="ChEBI" id="CHEBI:15378"/>
        <dbReference type="ChEBI" id="CHEBI:57783"/>
        <dbReference type="ChEBI" id="CHEBI:58349"/>
        <dbReference type="ChEBI" id="CHEBI:58421"/>
        <dbReference type="ChEBI" id="CHEBI:58453"/>
        <dbReference type="EC" id="1.1.1.193"/>
    </reaction>
</comment>
<dbReference type="PANTHER" id="PTHR38011">
    <property type="entry name" value="DIHYDROFOLATE REDUCTASE FAMILY PROTEIN (AFU_ORTHOLOGUE AFUA_8G06820)"/>
    <property type="match status" value="1"/>
</dbReference>
<evidence type="ECO:0000256" key="14">
    <source>
        <dbReference type="PIRNR" id="PIRNR006769"/>
    </source>
</evidence>
<comment type="pathway">
    <text evidence="2 14">Cofactor biosynthesis; riboflavin biosynthesis; 5-amino-6-(D-ribitylamino)uracil from GTP: step 2/4.</text>
</comment>
<evidence type="ECO:0000256" key="13">
    <source>
        <dbReference type="ARBA" id="ARBA00049886"/>
    </source>
</evidence>
<evidence type="ECO:0000256" key="12">
    <source>
        <dbReference type="ARBA" id="ARBA00049861"/>
    </source>
</evidence>
<keyword evidence="17" id="KW-1185">Reference proteome</keyword>
<dbReference type="Gene3D" id="3.40.430.10">
    <property type="entry name" value="Dihydrofolate Reductase, subunit A"/>
    <property type="match status" value="2"/>
</dbReference>
<dbReference type="Pfam" id="PF00383">
    <property type="entry name" value="dCMP_cyt_deam_1"/>
    <property type="match status" value="1"/>
</dbReference>
<protein>
    <recommendedName>
        <fullName evidence="14">Riboflavin biosynthesis protein RibD</fullName>
    </recommendedName>
    <domain>
        <recommendedName>
            <fullName evidence="14">Diaminohydroxyphosphoribosylaminopyrimidine deaminase</fullName>
            <shortName evidence="14">DRAP deaminase</shortName>
            <ecNumber evidence="14">3.5.4.26</ecNumber>
        </recommendedName>
        <alternativeName>
            <fullName evidence="14">Riboflavin-specific deaminase</fullName>
        </alternativeName>
    </domain>
    <domain>
        <recommendedName>
            <fullName evidence="14">5-amino-6-(5-phosphoribosylamino)uracil reductase</fullName>
            <ecNumber evidence="14">1.1.1.193</ecNumber>
        </recommendedName>
        <alternativeName>
            <fullName evidence="14">HTP reductase</fullName>
        </alternativeName>
    </domain>
</protein>
<evidence type="ECO:0000256" key="10">
    <source>
        <dbReference type="ARBA" id="ARBA00023002"/>
    </source>
</evidence>
<evidence type="ECO:0000256" key="4">
    <source>
        <dbReference type="ARBA" id="ARBA00005259"/>
    </source>
</evidence>
<gene>
    <name evidence="16" type="primary">ribD</name>
    <name evidence="16" type="ORF">ACFQDO_01905</name>
</gene>
<accession>A0ABW1J9D8</accession>
<dbReference type="SUPFAM" id="SSF53927">
    <property type="entry name" value="Cytidine deaminase-like"/>
    <property type="match status" value="1"/>
</dbReference>
<dbReference type="Gene3D" id="3.40.140.10">
    <property type="entry name" value="Cytidine Deaminase, domain 2"/>
    <property type="match status" value="1"/>
</dbReference>
<evidence type="ECO:0000259" key="15">
    <source>
        <dbReference type="PROSITE" id="PS51747"/>
    </source>
</evidence>
<evidence type="ECO:0000256" key="2">
    <source>
        <dbReference type="ARBA" id="ARBA00004882"/>
    </source>
</evidence>
<keyword evidence="8 14" id="KW-0862">Zinc</keyword>
<dbReference type="Pfam" id="PF01872">
    <property type="entry name" value="RibD_C"/>
    <property type="match status" value="1"/>
</dbReference>
<comment type="pathway">
    <text evidence="3 14">Cofactor biosynthesis; riboflavin biosynthesis; 5-amino-6-(D-ribitylamino)uracil from GTP: step 3/4.</text>
</comment>
<comment type="similarity">
    <text evidence="4 14">In the N-terminal section; belongs to the cytidine and deoxycytidylate deaminase family.</text>
</comment>
<evidence type="ECO:0000256" key="5">
    <source>
        <dbReference type="ARBA" id="ARBA00007417"/>
    </source>
</evidence>
<dbReference type="InterPro" id="IPR016192">
    <property type="entry name" value="APOBEC/CMP_deaminase_Zn-bd"/>
</dbReference>
<dbReference type="Proteomes" id="UP001596189">
    <property type="component" value="Unassembled WGS sequence"/>
</dbReference>
<dbReference type="PROSITE" id="PS00903">
    <property type="entry name" value="CYT_DCMP_DEAMINASES_1"/>
    <property type="match status" value="1"/>
</dbReference>
<dbReference type="CDD" id="cd01284">
    <property type="entry name" value="Riboflavin_deaminase-reductase"/>
    <property type="match status" value="1"/>
</dbReference>
<comment type="function">
    <text evidence="1 14">Converts 2,5-diamino-6-(ribosylamino)-4(3h)-pyrimidinone 5'-phosphate into 5-amino-6-(ribosylamino)-2,4(1h,3h)-pyrimidinedione 5'-phosphate.</text>
</comment>
<dbReference type="InterPro" id="IPR016193">
    <property type="entry name" value="Cytidine_deaminase-like"/>
</dbReference>
<keyword evidence="6 14" id="KW-0686">Riboflavin biosynthesis</keyword>
<evidence type="ECO:0000256" key="11">
    <source>
        <dbReference type="ARBA" id="ARBA00023268"/>
    </source>
</evidence>
<dbReference type="GO" id="GO:0008703">
    <property type="term" value="F:5-amino-6-(5-phosphoribosylamino)uracil reductase activity"/>
    <property type="evidence" value="ECO:0007669"/>
    <property type="project" value="UniProtKB-EC"/>
</dbReference>
<evidence type="ECO:0000313" key="17">
    <source>
        <dbReference type="Proteomes" id="UP001596189"/>
    </source>
</evidence>
<dbReference type="PIRSF" id="PIRSF006769">
    <property type="entry name" value="RibD"/>
    <property type="match status" value="1"/>
</dbReference>
<evidence type="ECO:0000256" key="6">
    <source>
        <dbReference type="ARBA" id="ARBA00022619"/>
    </source>
</evidence>
<comment type="caution">
    <text evidence="16">The sequence shown here is derived from an EMBL/GenBank/DDBJ whole genome shotgun (WGS) entry which is preliminary data.</text>
</comment>
<keyword evidence="9 14" id="KW-0521">NADP</keyword>
<evidence type="ECO:0000313" key="16">
    <source>
        <dbReference type="EMBL" id="MFC6005871.1"/>
    </source>
</evidence>
<dbReference type="SUPFAM" id="SSF53597">
    <property type="entry name" value="Dihydrofolate reductase-like"/>
    <property type="match status" value="1"/>
</dbReference>
<sequence>MSDIDVAMARALLLARRGPSSDPNPRVGCVVLDDAGEVVGEGWHEGAGSPHAEVAALARAGTAAHGGTAVVTLEPCGHTGRTGPCTAALITAGVARVVFARPDANPDAAGGAQRLRAAGIHVSQIEDLGLRTEADALVARWQQAQDLGRPVVTWKFASTLDGRGAAADGTSQWITGAPARQDVHDLRADADTILVGTGTAWTDDPRLTVRDRRGADRPQQPRRAVMGLRGLRPGSVLERTGATVLDTRCPHEALRRLWALGSRHVWLEGGATLAAVFWQARLVDHVVAYVAPAFLGLGAPAVADLGIGSIDAIARLRLDDVTRLGDDLRLMLTPTPDPTEGA</sequence>
<dbReference type="EC" id="3.5.4.26" evidence="14"/>
<evidence type="ECO:0000256" key="1">
    <source>
        <dbReference type="ARBA" id="ARBA00002151"/>
    </source>
</evidence>
<comment type="similarity">
    <text evidence="5 14">In the C-terminal section; belongs to the HTP reductase family.</text>
</comment>
<feature type="domain" description="CMP/dCMP-type deaminase" evidence="15">
    <location>
        <begin position="2"/>
        <end position="115"/>
    </location>
</feature>
<dbReference type="EC" id="1.1.1.193" evidence="14"/>
<keyword evidence="11" id="KW-0511">Multifunctional enzyme</keyword>
<evidence type="ECO:0000256" key="8">
    <source>
        <dbReference type="ARBA" id="ARBA00022833"/>
    </source>
</evidence>
<keyword evidence="7 14" id="KW-0479">Metal-binding</keyword>
<dbReference type="InterPro" id="IPR002125">
    <property type="entry name" value="CMP_dCMP_dom"/>
</dbReference>
<reference evidence="17" key="1">
    <citation type="journal article" date="2019" name="Int. J. Syst. Evol. Microbiol.">
        <title>The Global Catalogue of Microorganisms (GCM) 10K type strain sequencing project: providing services to taxonomists for standard genome sequencing and annotation.</title>
        <authorList>
            <consortium name="The Broad Institute Genomics Platform"/>
            <consortium name="The Broad Institute Genome Sequencing Center for Infectious Disease"/>
            <person name="Wu L."/>
            <person name="Ma J."/>
        </authorList>
    </citation>
    <scope>NUCLEOTIDE SEQUENCE [LARGE SCALE GENOMIC DNA]</scope>
    <source>
        <strain evidence="17">KACC 14249</strain>
    </source>
</reference>
<dbReference type="PROSITE" id="PS51747">
    <property type="entry name" value="CYT_DCMP_DEAMINASES_2"/>
    <property type="match status" value="1"/>
</dbReference>
<name>A0ABW1J9D8_9ACTN</name>
<dbReference type="NCBIfam" id="TIGR00326">
    <property type="entry name" value="eubact_ribD"/>
    <property type="match status" value="1"/>
</dbReference>
<dbReference type="InterPro" id="IPR024072">
    <property type="entry name" value="DHFR-like_dom_sf"/>
</dbReference>
<dbReference type="GO" id="GO:0008835">
    <property type="term" value="F:diaminohydroxyphosphoribosylaminopyrimidine deaminase activity"/>
    <property type="evidence" value="ECO:0007669"/>
    <property type="project" value="UniProtKB-EC"/>
</dbReference>